<evidence type="ECO:0000256" key="1">
    <source>
        <dbReference type="ARBA" id="ARBA00000085"/>
    </source>
</evidence>
<keyword evidence="10" id="KW-0472">Membrane</keyword>
<evidence type="ECO:0000259" key="11">
    <source>
        <dbReference type="Pfam" id="PF07730"/>
    </source>
</evidence>
<evidence type="ECO:0000256" key="9">
    <source>
        <dbReference type="SAM" id="Coils"/>
    </source>
</evidence>
<name>A0ABN2CI16_9ACTN</name>
<evidence type="ECO:0000256" key="10">
    <source>
        <dbReference type="SAM" id="Phobius"/>
    </source>
</evidence>
<evidence type="ECO:0000259" key="12">
    <source>
        <dbReference type="Pfam" id="PF23539"/>
    </source>
</evidence>
<dbReference type="PANTHER" id="PTHR24421">
    <property type="entry name" value="NITRATE/NITRITE SENSOR PROTEIN NARX-RELATED"/>
    <property type="match status" value="1"/>
</dbReference>
<dbReference type="RefSeq" id="WP_344511335.1">
    <property type="nucleotide sequence ID" value="NZ_BAAAQD010000027.1"/>
</dbReference>
<comment type="catalytic activity">
    <reaction evidence="1">
        <text>ATP + protein L-histidine = ADP + protein N-phospho-L-histidine.</text>
        <dbReference type="EC" id="2.7.13.3"/>
    </reaction>
</comment>
<protein>
    <recommendedName>
        <fullName evidence="2">histidine kinase</fullName>
        <ecNumber evidence="2">2.7.13.3</ecNumber>
    </recommendedName>
</protein>
<dbReference type="Proteomes" id="UP001501470">
    <property type="component" value="Unassembled WGS sequence"/>
</dbReference>
<keyword evidence="7" id="KW-0067">ATP-binding</keyword>
<dbReference type="Gene3D" id="3.30.565.10">
    <property type="entry name" value="Histidine kinase-like ATPase, C-terminal domain"/>
    <property type="match status" value="1"/>
</dbReference>
<evidence type="ECO:0000313" key="14">
    <source>
        <dbReference type="Proteomes" id="UP001501470"/>
    </source>
</evidence>
<keyword evidence="10" id="KW-1133">Transmembrane helix</keyword>
<comment type="caution">
    <text evidence="13">The sequence shown here is derived from an EMBL/GenBank/DDBJ whole genome shotgun (WGS) entry which is preliminary data.</text>
</comment>
<dbReference type="Pfam" id="PF07730">
    <property type="entry name" value="HisKA_3"/>
    <property type="match status" value="1"/>
</dbReference>
<evidence type="ECO:0000256" key="3">
    <source>
        <dbReference type="ARBA" id="ARBA00022553"/>
    </source>
</evidence>
<dbReference type="Pfam" id="PF23539">
    <property type="entry name" value="DUF7134"/>
    <property type="match status" value="1"/>
</dbReference>
<organism evidence="13 14">
    <name type="scientific">Dactylosporangium maewongense</name>
    <dbReference type="NCBI Taxonomy" id="634393"/>
    <lineage>
        <taxon>Bacteria</taxon>
        <taxon>Bacillati</taxon>
        <taxon>Actinomycetota</taxon>
        <taxon>Actinomycetes</taxon>
        <taxon>Micromonosporales</taxon>
        <taxon>Micromonosporaceae</taxon>
        <taxon>Dactylosporangium</taxon>
    </lineage>
</organism>
<dbReference type="EMBL" id="BAAAQD010000027">
    <property type="protein sequence ID" value="GAA1558859.1"/>
    <property type="molecule type" value="Genomic_DNA"/>
</dbReference>
<dbReference type="SUPFAM" id="SSF55874">
    <property type="entry name" value="ATPase domain of HSP90 chaperone/DNA topoisomerase II/histidine kinase"/>
    <property type="match status" value="1"/>
</dbReference>
<accession>A0ABN2CI16</accession>
<keyword evidence="10" id="KW-0812">Transmembrane</keyword>
<dbReference type="InterPro" id="IPR050482">
    <property type="entry name" value="Sensor_HK_TwoCompSys"/>
</dbReference>
<keyword evidence="4" id="KW-0808">Transferase</keyword>
<dbReference type="Gene3D" id="1.20.5.1930">
    <property type="match status" value="1"/>
</dbReference>
<evidence type="ECO:0000256" key="7">
    <source>
        <dbReference type="ARBA" id="ARBA00022840"/>
    </source>
</evidence>
<feature type="domain" description="Signal transduction histidine kinase subgroup 3 dimerisation and phosphoacceptor" evidence="11">
    <location>
        <begin position="175"/>
        <end position="241"/>
    </location>
</feature>
<dbReference type="PANTHER" id="PTHR24421:SF10">
    <property type="entry name" value="NITRATE_NITRITE SENSOR PROTEIN NARQ"/>
    <property type="match status" value="1"/>
</dbReference>
<reference evidence="13 14" key="1">
    <citation type="journal article" date="2019" name="Int. J. Syst. Evol. Microbiol.">
        <title>The Global Catalogue of Microorganisms (GCM) 10K type strain sequencing project: providing services to taxonomists for standard genome sequencing and annotation.</title>
        <authorList>
            <consortium name="The Broad Institute Genomics Platform"/>
            <consortium name="The Broad Institute Genome Sequencing Center for Infectious Disease"/>
            <person name="Wu L."/>
            <person name="Ma J."/>
        </authorList>
    </citation>
    <scope>NUCLEOTIDE SEQUENCE [LARGE SCALE GENOMIC DNA]</scope>
    <source>
        <strain evidence="13 14">JCM 15933</strain>
    </source>
</reference>
<keyword evidence="3" id="KW-0597">Phosphoprotein</keyword>
<feature type="domain" description="DUF7134" evidence="12">
    <location>
        <begin position="8"/>
        <end position="147"/>
    </location>
</feature>
<feature type="coiled-coil region" evidence="9">
    <location>
        <begin position="143"/>
        <end position="175"/>
    </location>
</feature>
<evidence type="ECO:0000256" key="8">
    <source>
        <dbReference type="ARBA" id="ARBA00023012"/>
    </source>
</evidence>
<keyword evidence="6 13" id="KW-0418">Kinase</keyword>
<dbReference type="GO" id="GO:0016301">
    <property type="term" value="F:kinase activity"/>
    <property type="evidence" value="ECO:0007669"/>
    <property type="project" value="UniProtKB-KW"/>
</dbReference>
<sequence>MRGLRAGGLSLVVVLIGLAQIAYGHGPGLFKPTIPQLVLVLVGAGALLLRQRHPRAVVVVTVLCGAALPAFPPHLVLADVPTMVALYTLALRAGRRTAAAYGAVAVLLLTGSSMWWLPGHLFDIRNLLPLNYIAAAVAIGDSVRNQRTLLTQERRRAAEAERDRETEARRQVREERVRIARDLHDVVAHHITLVNAQAGVAHHLLRTDPDRAYQALAGIKETSRAALDELRATVGLLRADDEPDDRQPAPTFAGLDALLDGFRQAGLEVRLTRAGAPRPLTGTADLAAYRIVQEALTNARKHGGGGAVDLDVRYNEDTLDIMLANPAQPGVQGPGTGHGMIGMRERAESAGGRFTAGMITGRFVVHVGLPLAAD</sequence>
<gene>
    <name evidence="13" type="ORF">GCM10009827_094860</name>
</gene>
<feature type="transmembrane region" description="Helical" evidence="10">
    <location>
        <begin position="56"/>
        <end position="78"/>
    </location>
</feature>
<keyword evidence="5" id="KW-0547">Nucleotide-binding</keyword>
<dbReference type="CDD" id="cd16917">
    <property type="entry name" value="HATPase_UhpB-NarQ-NarX-like"/>
    <property type="match status" value="1"/>
</dbReference>
<evidence type="ECO:0000256" key="6">
    <source>
        <dbReference type="ARBA" id="ARBA00022777"/>
    </source>
</evidence>
<proteinExistence type="predicted"/>
<evidence type="ECO:0000256" key="4">
    <source>
        <dbReference type="ARBA" id="ARBA00022679"/>
    </source>
</evidence>
<dbReference type="InterPro" id="IPR036890">
    <property type="entry name" value="HATPase_C_sf"/>
</dbReference>
<dbReference type="EC" id="2.7.13.3" evidence="2"/>
<evidence type="ECO:0000256" key="5">
    <source>
        <dbReference type="ARBA" id="ARBA00022741"/>
    </source>
</evidence>
<dbReference type="InterPro" id="IPR055558">
    <property type="entry name" value="DUF7134"/>
</dbReference>
<keyword evidence="9" id="KW-0175">Coiled coil</keyword>
<evidence type="ECO:0000256" key="2">
    <source>
        <dbReference type="ARBA" id="ARBA00012438"/>
    </source>
</evidence>
<keyword evidence="14" id="KW-1185">Reference proteome</keyword>
<feature type="transmembrane region" description="Helical" evidence="10">
    <location>
        <begin position="98"/>
        <end position="117"/>
    </location>
</feature>
<dbReference type="InterPro" id="IPR011712">
    <property type="entry name" value="Sig_transdc_His_kin_sub3_dim/P"/>
</dbReference>
<evidence type="ECO:0000313" key="13">
    <source>
        <dbReference type="EMBL" id="GAA1558859.1"/>
    </source>
</evidence>
<feature type="transmembrane region" description="Helical" evidence="10">
    <location>
        <begin position="34"/>
        <end position="49"/>
    </location>
</feature>
<keyword evidence="8" id="KW-0902">Two-component regulatory system</keyword>